<name>A0A225NI60_9RHOB</name>
<dbReference type="RefSeq" id="WP_088651847.1">
    <property type="nucleotide sequence ID" value="NZ_AQQR01000012.1"/>
</dbReference>
<keyword evidence="1" id="KW-0472">Membrane</keyword>
<evidence type="ECO:0000256" key="1">
    <source>
        <dbReference type="SAM" id="Phobius"/>
    </source>
</evidence>
<gene>
    <name evidence="2" type="ORF">ATO3_20835</name>
</gene>
<evidence type="ECO:0000313" key="2">
    <source>
        <dbReference type="EMBL" id="OWU70424.1"/>
    </source>
</evidence>
<keyword evidence="1" id="KW-1133">Transmembrane helix</keyword>
<dbReference type="Proteomes" id="UP000215377">
    <property type="component" value="Unassembled WGS sequence"/>
</dbReference>
<dbReference type="AlphaFoldDB" id="A0A225NI60"/>
<keyword evidence="1" id="KW-0812">Transmembrane</keyword>
<evidence type="ECO:0008006" key="4">
    <source>
        <dbReference type="Google" id="ProtNLM"/>
    </source>
</evidence>
<feature type="transmembrane region" description="Helical" evidence="1">
    <location>
        <begin position="108"/>
        <end position="126"/>
    </location>
</feature>
<accession>A0A225NI60</accession>
<dbReference type="OrthoDB" id="7822309at2"/>
<protein>
    <recommendedName>
        <fullName evidence="4">Peptidase M48 domain-containing protein</fullName>
    </recommendedName>
</protein>
<keyword evidence="3" id="KW-1185">Reference proteome</keyword>
<organism evidence="2 3">
    <name type="scientific">Marinibacterium profundimaris</name>
    <dbReference type="NCBI Taxonomy" id="1679460"/>
    <lineage>
        <taxon>Bacteria</taxon>
        <taxon>Pseudomonadati</taxon>
        <taxon>Pseudomonadota</taxon>
        <taxon>Alphaproteobacteria</taxon>
        <taxon>Rhodobacterales</taxon>
        <taxon>Paracoccaceae</taxon>
        <taxon>Marinibacterium</taxon>
    </lineage>
</organism>
<dbReference type="EMBL" id="AQQR01000012">
    <property type="protein sequence ID" value="OWU70424.1"/>
    <property type="molecule type" value="Genomic_DNA"/>
</dbReference>
<comment type="caution">
    <text evidence="2">The sequence shown here is derived from an EMBL/GenBank/DDBJ whole genome shotgun (WGS) entry which is preliminary data.</text>
</comment>
<proteinExistence type="predicted"/>
<evidence type="ECO:0000313" key="3">
    <source>
        <dbReference type="Proteomes" id="UP000215377"/>
    </source>
</evidence>
<reference evidence="2 3" key="1">
    <citation type="submission" date="2013-04" db="EMBL/GenBank/DDBJ databases">
        <title>Oceanicola sp. 22II1-22F33 Genome Sequencing.</title>
        <authorList>
            <person name="Lai Q."/>
            <person name="Li G."/>
            <person name="Shao Z."/>
        </authorList>
    </citation>
    <scope>NUCLEOTIDE SEQUENCE [LARGE SCALE GENOMIC DNA]</scope>
    <source>
        <strain evidence="2 3">22II1-22F33</strain>
    </source>
</reference>
<sequence>MTALTRYQRIEATGLWRARPEDQRREVVVSLGEATLVITDLNDRALTHWSLAAVLRDNPGERPAIFYPDGDPGETLELAESEGDMIDAIETLRKAIDRARPKPGRLRSVGILVSVVAVVLLGIFWVPGALKQQALTVVPAIKRQEIGRSMLRRAERVSGRACTLSDARGPLARLAARTGVREIAVMPGGVREALALPGGLVILNRSLIEDHEDPAVAAGHILAERARAGRRDPLDALLSYAGPMASFRLLTTGEITNETLTEYTEYALTRPRPDLPEEVLLAAFTEARVPSTPFAYAVDATGESVLSLIEADPMTGLEAPAVMTDRDWVMLQNICLAD</sequence>